<keyword evidence="10" id="KW-0012">Acyltransferase</keyword>
<dbReference type="Proteomes" id="UP000887540">
    <property type="component" value="Unplaced"/>
</dbReference>
<keyword evidence="8" id="KW-0443">Lipid metabolism</keyword>
<evidence type="ECO:0000256" key="1">
    <source>
        <dbReference type="ARBA" id="ARBA00004477"/>
    </source>
</evidence>
<comment type="subcellular location">
    <subcellularLocation>
        <location evidence="1">Endoplasmic reticulum membrane</location>
        <topology evidence="1">Multi-pass membrane protein</topology>
    </subcellularLocation>
</comment>
<keyword evidence="6" id="KW-0256">Endoplasmic reticulum</keyword>
<evidence type="ECO:0000313" key="11">
    <source>
        <dbReference type="Proteomes" id="UP000887540"/>
    </source>
</evidence>
<comment type="similarity">
    <text evidence="2">Belongs to the diacylglycerol acyltransferase family.</text>
</comment>
<protein>
    <submittedName>
        <fullName evidence="12">Uncharacterized protein</fullName>
    </submittedName>
</protein>
<dbReference type="WBParaSite" id="ACRNAN_scaffold9439.g15464.t1">
    <property type="protein sequence ID" value="ACRNAN_scaffold9439.g15464.t1"/>
    <property type="gene ID" value="ACRNAN_scaffold9439.g15464"/>
</dbReference>
<reference evidence="12" key="1">
    <citation type="submission" date="2022-11" db="UniProtKB">
        <authorList>
            <consortium name="WormBaseParasite"/>
        </authorList>
    </citation>
    <scope>IDENTIFICATION</scope>
</reference>
<evidence type="ECO:0000256" key="4">
    <source>
        <dbReference type="ARBA" id="ARBA00022679"/>
    </source>
</evidence>
<name>A0A914ELY5_9BILA</name>
<dbReference type="PANTHER" id="PTHR12317:SF71">
    <property type="entry name" value="ACYLTRANSFERASE"/>
    <property type="match status" value="1"/>
</dbReference>
<evidence type="ECO:0000256" key="6">
    <source>
        <dbReference type="ARBA" id="ARBA00022824"/>
    </source>
</evidence>
<dbReference type="GO" id="GO:0005789">
    <property type="term" value="C:endoplasmic reticulum membrane"/>
    <property type="evidence" value="ECO:0007669"/>
    <property type="project" value="UniProtKB-SubCell"/>
</dbReference>
<evidence type="ECO:0000256" key="3">
    <source>
        <dbReference type="ARBA" id="ARBA00022516"/>
    </source>
</evidence>
<dbReference type="AlphaFoldDB" id="A0A914ELY5"/>
<keyword evidence="4" id="KW-0808">Transferase</keyword>
<evidence type="ECO:0000313" key="12">
    <source>
        <dbReference type="WBParaSite" id="ACRNAN_scaffold9439.g15464.t1"/>
    </source>
</evidence>
<accession>A0A914ELY5</accession>
<dbReference type="PANTHER" id="PTHR12317">
    <property type="entry name" value="DIACYLGLYCEROL O-ACYLTRANSFERASE"/>
    <property type="match status" value="1"/>
</dbReference>
<dbReference type="GO" id="GO:0004144">
    <property type="term" value="F:diacylglycerol O-acyltransferase activity"/>
    <property type="evidence" value="ECO:0007669"/>
    <property type="project" value="TreeGrafter"/>
</dbReference>
<dbReference type="Pfam" id="PF03982">
    <property type="entry name" value="DAGAT"/>
    <property type="match status" value="1"/>
</dbReference>
<keyword evidence="5" id="KW-0812">Transmembrane</keyword>
<dbReference type="InterPro" id="IPR007130">
    <property type="entry name" value="DAGAT"/>
</dbReference>
<evidence type="ECO:0000256" key="7">
    <source>
        <dbReference type="ARBA" id="ARBA00022989"/>
    </source>
</evidence>
<keyword evidence="11" id="KW-1185">Reference proteome</keyword>
<evidence type="ECO:0000256" key="2">
    <source>
        <dbReference type="ARBA" id="ARBA00005420"/>
    </source>
</evidence>
<evidence type="ECO:0000256" key="10">
    <source>
        <dbReference type="ARBA" id="ARBA00023315"/>
    </source>
</evidence>
<dbReference type="GO" id="GO:0019432">
    <property type="term" value="P:triglyceride biosynthetic process"/>
    <property type="evidence" value="ECO:0007669"/>
    <property type="project" value="TreeGrafter"/>
</dbReference>
<proteinExistence type="inferred from homology"/>
<keyword evidence="9" id="KW-0472">Membrane</keyword>
<evidence type="ECO:0000256" key="9">
    <source>
        <dbReference type="ARBA" id="ARBA00023136"/>
    </source>
</evidence>
<evidence type="ECO:0000256" key="5">
    <source>
        <dbReference type="ARBA" id="ARBA00022692"/>
    </source>
</evidence>
<dbReference type="CDD" id="cd07987">
    <property type="entry name" value="LPLAT_MGAT-like"/>
    <property type="match status" value="1"/>
</dbReference>
<organism evidence="11 12">
    <name type="scientific">Acrobeloides nanus</name>
    <dbReference type="NCBI Taxonomy" id="290746"/>
    <lineage>
        <taxon>Eukaryota</taxon>
        <taxon>Metazoa</taxon>
        <taxon>Ecdysozoa</taxon>
        <taxon>Nematoda</taxon>
        <taxon>Chromadorea</taxon>
        <taxon>Rhabditida</taxon>
        <taxon>Tylenchina</taxon>
        <taxon>Cephalobomorpha</taxon>
        <taxon>Cephaloboidea</taxon>
        <taxon>Cephalobidae</taxon>
        <taxon>Acrobeloides</taxon>
    </lineage>
</organism>
<keyword evidence="3" id="KW-0444">Lipid biosynthesis</keyword>
<sequence>MTIERLEEARENGYGRNYIVGSHPHGIFCIGVFTSFCTNATNFQELFPGLEPNLLTLNINFLFPFRRELGIGLGGVESSPSSLSWLLTNPPNSKENSGRIIAIVVGGGEEALDSHPGNYTLNLKNRKGFCKYALKYGADLVPSYSFGENNSYEHPENPHGSLLRTIQTRLTKMFGFIPLFLRGSSPFNNGVGILPRRVPITTVIGAPIRVEKVENPSQKMIDDLHARYCDALVELFESHKNDYNVPKNVYLKIN</sequence>
<evidence type="ECO:0000256" key="8">
    <source>
        <dbReference type="ARBA" id="ARBA00023098"/>
    </source>
</evidence>
<keyword evidence="7" id="KW-1133">Transmembrane helix</keyword>